<proteinExistence type="predicted"/>
<evidence type="ECO:0000256" key="1">
    <source>
        <dbReference type="SAM" id="MobiDB-lite"/>
    </source>
</evidence>
<protein>
    <submittedName>
        <fullName evidence="2">Uncharacterized protein</fullName>
    </submittedName>
</protein>
<sequence>MGGNSYVNGGYGGGGNTIGFSPPVRNGYHGAGGVAASTTVASQISTTEIQKSSQLRSETHMDVSVSQPPACLRTAR</sequence>
<reference evidence="2" key="1">
    <citation type="submission" date="2018-02" db="EMBL/GenBank/DDBJ databases">
        <title>Rhizophora mucronata_Transcriptome.</title>
        <authorList>
            <person name="Meera S.P."/>
            <person name="Sreeshan A."/>
            <person name="Augustine A."/>
        </authorList>
    </citation>
    <scope>NUCLEOTIDE SEQUENCE</scope>
    <source>
        <tissue evidence="2">Leaf</tissue>
    </source>
</reference>
<organism evidence="2">
    <name type="scientific">Rhizophora mucronata</name>
    <name type="common">Asiatic mangrove</name>
    <dbReference type="NCBI Taxonomy" id="61149"/>
    <lineage>
        <taxon>Eukaryota</taxon>
        <taxon>Viridiplantae</taxon>
        <taxon>Streptophyta</taxon>
        <taxon>Embryophyta</taxon>
        <taxon>Tracheophyta</taxon>
        <taxon>Spermatophyta</taxon>
        <taxon>Magnoliopsida</taxon>
        <taxon>eudicotyledons</taxon>
        <taxon>Gunneridae</taxon>
        <taxon>Pentapetalae</taxon>
        <taxon>rosids</taxon>
        <taxon>fabids</taxon>
        <taxon>Malpighiales</taxon>
        <taxon>Rhizophoraceae</taxon>
        <taxon>Rhizophora</taxon>
    </lineage>
</organism>
<dbReference type="AlphaFoldDB" id="A0A2P2IYG9"/>
<feature type="region of interest" description="Disordered" evidence="1">
    <location>
        <begin position="48"/>
        <end position="76"/>
    </location>
</feature>
<accession>A0A2P2IYG9</accession>
<evidence type="ECO:0000313" key="2">
    <source>
        <dbReference type="EMBL" id="MBW86257.1"/>
    </source>
</evidence>
<dbReference type="EMBL" id="GGEC01005774">
    <property type="protein sequence ID" value="MBW86257.1"/>
    <property type="molecule type" value="Transcribed_RNA"/>
</dbReference>
<name>A0A2P2IYG9_RHIMU</name>